<evidence type="ECO:0000256" key="3">
    <source>
        <dbReference type="ARBA" id="ARBA00022525"/>
    </source>
</evidence>
<dbReference type="Bgee" id="ENSSSAG00000074814">
    <property type="expression patterns" value="Expressed in notochord"/>
</dbReference>
<dbReference type="Proteomes" id="UP001652741">
    <property type="component" value="Chromosome ssa10"/>
</dbReference>
<dbReference type="RefSeq" id="XP_014071335.1">
    <property type="nucleotide sequence ID" value="XM_014215860.1"/>
</dbReference>
<dbReference type="GO" id="GO:0097746">
    <property type="term" value="P:blood vessel diameter maintenance"/>
    <property type="evidence" value="ECO:0007669"/>
    <property type="project" value="InterPro"/>
</dbReference>
<keyword evidence="4" id="KW-0372">Hormone</keyword>
<dbReference type="KEGG" id="sasa:106613515"/>
<dbReference type="OrthoDB" id="8852341at2759"/>
<comment type="subcellular location">
    <subcellularLocation>
        <location evidence="1">Secreted</location>
    </subcellularLocation>
</comment>
<dbReference type="STRING" id="8030.ENSSSAP00000101345"/>
<dbReference type="PANTHER" id="PTHR36876:SF1">
    <property type="entry name" value="UROTENSIN-2B"/>
    <property type="match status" value="1"/>
</dbReference>
<gene>
    <name evidence="9" type="primary">LOC106613515</name>
</gene>
<evidence type="ECO:0000313" key="9">
    <source>
        <dbReference type="RefSeq" id="XP_014071335.1"/>
    </source>
</evidence>
<dbReference type="GO" id="GO:0005576">
    <property type="term" value="C:extracellular region"/>
    <property type="evidence" value="ECO:0007669"/>
    <property type="project" value="UniProtKB-SubCell"/>
</dbReference>
<dbReference type="GO" id="GO:0005179">
    <property type="term" value="F:hormone activity"/>
    <property type="evidence" value="ECO:0007669"/>
    <property type="project" value="UniProtKB-KW"/>
</dbReference>
<dbReference type="AlphaFoldDB" id="A0A1S3T419"/>
<evidence type="ECO:0000256" key="1">
    <source>
        <dbReference type="ARBA" id="ARBA00004613"/>
    </source>
</evidence>
<evidence type="ECO:0000313" key="8">
    <source>
        <dbReference type="Proteomes" id="UP001652741"/>
    </source>
</evidence>
<dbReference type="InterPro" id="IPR043255">
    <property type="entry name" value="U-IIB"/>
</dbReference>
<evidence type="ECO:0000256" key="5">
    <source>
        <dbReference type="ARBA" id="ARBA00023157"/>
    </source>
</evidence>
<evidence type="ECO:0000256" key="4">
    <source>
        <dbReference type="ARBA" id="ARBA00022702"/>
    </source>
</evidence>
<dbReference type="InterPro" id="IPR001483">
    <property type="entry name" value="Urotensin_II"/>
</dbReference>
<evidence type="ECO:0000256" key="7">
    <source>
        <dbReference type="SAM" id="SignalP"/>
    </source>
</evidence>
<name>A0A1S3T419_SALSA</name>
<feature type="chain" id="PRO_5010204578" evidence="7">
    <location>
        <begin position="28"/>
        <end position="120"/>
    </location>
</feature>
<dbReference type="PaxDb" id="8030-ENSSSAP00000101345"/>
<evidence type="ECO:0000256" key="2">
    <source>
        <dbReference type="ARBA" id="ARBA00006719"/>
    </source>
</evidence>
<dbReference type="PROSITE" id="PS00984">
    <property type="entry name" value="UROTENSIN_II"/>
    <property type="match status" value="1"/>
</dbReference>
<feature type="signal peptide" evidence="7">
    <location>
        <begin position="1"/>
        <end position="27"/>
    </location>
</feature>
<feature type="coiled-coil region" evidence="6">
    <location>
        <begin position="72"/>
        <end position="99"/>
    </location>
</feature>
<organism evidence="8 9">
    <name type="scientific">Salmo salar</name>
    <name type="common">Atlantic salmon</name>
    <dbReference type="NCBI Taxonomy" id="8030"/>
    <lineage>
        <taxon>Eukaryota</taxon>
        <taxon>Metazoa</taxon>
        <taxon>Chordata</taxon>
        <taxon>Craniata</taxon>
        <taxon>Vertebrata</taxon>
        <taxon>Euteleostomi</taxon>
        <taxon>Actinopterygii</taxon>
        <taxon>Neopterygii</taxon>
        <taxon>Teleostei</taxon>
        <taxon>Protacanthopterygii</taxon>
        <taxon>Salmoniformes</taxon>
        <taxon>Salmonidae</taxon>
        <taxon>Salmoninae</taxon>
        <taxon>Salmo</taxon>
    </lineage>
</organism>
<dbReference type="PANTHER" id="PTHR36876">
    <property type="entry name" value="UROTENSIN-2B"/>
    <property type="match status" value="1"/>
</dbReference>
<keyword evidence="3" id="KW-0964">Secreted</keyword>
<evidence type="ECO:0000256" key="6">
    <source>
        <dbReference type="SAM" id="Coils"/>
    </source>
</evidence>
<reference evidence="9" key="1">
    <citation type="submission" date="2025-08" db="UniProtKB">
        <authorList>
            <consortium name="RefSeq"/>
        </authorList>
    </citation>
    <scope>IDENTIFICATION</scope>
</reference>
<proteinExistence type="inferred from homology"/>
<keyword evidence="7" id="KW-0732">Signal</keyword>
<keyword evidence="6" id="KW-0175">Coiled coil</keyword>
<keyword evidence="8" id="KW-1185">Reference proteome</keyword>
<keyword evidence="5" id="KW-1015">Disulfide bond</keyword>
<comment type="similarity">
    <text evidence="2">Belongs to the urotensin-2 family.</text>
</comment>
<sequence>MDSFVSVNYWLGLLVFLLLQGVVSVEGRSIFNPGNHVYPQRGDTDAQNKILALLLHRSLEPIERNDALGLEFANKLAELKKIEALKEDLELERELSSNTLAEDKSIPRKRVEPCFWKYCV</sequence>
<dbReference type="OMA" id="IWAFLLR"/>
<protein>
    <submittedName>
        <fullName evidence="9">Urotensin-2B-like</fullName>
    </submittedName>
</protein>
<dbReference type="GO" id="GO:0008217">
    <property type="term" value="P:regulation of blood pressure"/>
    <property type="evidence" value="ECO:0007669"/>
    <property type="project" value="InterPro"/>
</dbReference>
<accession>A0A1S3T419</accession>
<dbReference type="GeneID" id="106613515"/>